<dbReference type="Gene3D" id="1.20.1250.20">
    <property type="entry name" value="MFS general substrate transporter like domains"/>
    <property type="match status" value="1"/>
</dbReference>
<dbReference type="Pfam" id="PF01770">
    <property type="entry name" value="Folate_carrier"/>
    <property type="match status" value="1"/>
</dbReference>
<feature type="transmembrane region" description="Helical" evidence="2">
    <location>
        <begin position="116"/>
        <end position="135"/>
    </location>
</feature>
<comment type="caution">
    <text evidence="3">The sequence shown here is derived from an EMBL/GenBank/DDBJ whole genome shotgun (WGS) entry which is preliminary data.</text>
</comment>
<feature type="transmembrane region" description="Helical" evidence="2">
    <location>
        <begin position="310"/>
        <end position="326"/>
    </location>
</feature>
<feature type="transmembrane region" description="Helical" evidence="2">
    <location>
        <begin position="404"/>
        <end position="426"/>
    </location>
</feature>
<feature type="transmembrane region" description="Helical" evidence="2">
    <location>
        <begin position="61"/>
        <end position="79"/>
    </location>
</feature>
<keyword evidence="2" id="KW-0472">Membrane</keyword>
<comment type="similarity">
    <text evidence="1">Belongs to the reduced folate carrier (RFC) transporter (TC 2.A.48) family.</text>
</comment>
<dbReference type="OrthoDB" id="18814at2759"/>
<keyword evidence="2" id="KW-1133">Transmembrane helix</keyword>
<dbReference type="GO" id="GO:0005886">
    <property type="term" value="C:plasma membrane"/>
    <property type="evidence" value="ECO:0007669"/>
    <property type="project" value="TreeGrafter"/>
</dbReference>
<dbReference type="AlphaFoldDB" id="A0A8S1HED1"/>
<dbReference type="GO" id="GO:0090482">
    <property type="term" value="F:vitamin transmembrane transporter activity"/>
    <property type="evidence" value="ECO:0007669"/>
    <property type="project" value="InterPro"/>
</dbReference>
<reference evidence="3" key="1">
    <citation type="submission" date="2020-10" db="EMBL/GenBank/DDBJ databases">
        <authorList>
            <person name="Kikuchi T."/>
        </authorList>
    </citation>
    <scope>NUCLEOTIDE SEQUENCE</scope>
    <source>
        <strain evidence="3">NKZ352</strain>
    </source>
</reference>
<keyword evidence="2" id="KW-0812">Transmembrane</keyword>
<gene>
    <name evidence="3" type="ORF">CAUJ_LOCUS9371</name>
</gene>
<feature type="transmembrane region" description="Helical" evidence="2">
    <location>
        <begin position="332"/>
        <end position="354"/>
    </location>
</feature>
<feature type="transmembrane region" description="Helical" evidence="2">
    <location>
        <begin position="147"/>
        <end position="167"/>
    </location>
</feature>
<dbReference type="NCBIfam" id="TIGR00806">
    <property type="entry name" value="rfc"/>
    <property type="match status" value="1"/>
</dbReference>
<name>A0A8S1HED1_9PELO</name>
<dbReference type="EMBL" id="CAJGYM010000035">
    <property type="protein sequence ID" value="CAD6193452.1"/>
    <property type="molecule type" value="Genomic_DNA"/>
</dbReference>
<evidence type="ECO:0000256" key="1">
    <source>
        <dbReference type="ARBA" id="ARBA00005773"/>
    </source>
</evidence>
<sequence length="439" mass="50056">MERVTWSVVNQNQEVMHWKATTLLICMYGIVKELRPATPFLTPYLVTEKKLTPEVVYSQVYPFWTYSYMIALIPIFFLTDILRYKPIIILEAFSLAMTWALLVWGKGVFQMQLMQILFGISSASEIAYYCYMYAVVEEKNYHKVTSYIRSAALLGKLFAFATGQILISTQIGSYLLLNQISFAAVSTVTVIAIFLPRVESRRTERQTHVAMMLLNSQEPENAEQPSRAQIERSKMDSGLRNYMMNTLLQVKTYSRSSQVLKWSPLWLEMQPDAGKVENGIVEFCNTFIGVLLSFAAQYFGNFWKHGEEKILSLSSFAISAILLYVASTNYIIGAYVGYIAITSIYHLLITLASFHISTQLSALNHGLIFGINTFAAVFLQSILTFVVVNHYIFQFNIRQQFLIYSGYFATVGFIFLIFAACSYVIVKRLNHRTTVVASE</sequence>
<proteinExistence type="inferred from homology"/>
<dbReference type="Proteomes" id="UP000835052">
    <property type="component" value="Unassembled WGS sequence"/>
</dbReference>
<dbReference type="InterPro" id="IPR036259">
    <property type="entry name" value="MFS_trans_sf"/>
</dbReference>
<evidence type="ECO:0000313" key="4">
    <source>
        <dbReference type="Proteomes" id="UP000835052"/>
    </source>
</evidence>
<dbReference type="InterPro" id="IPR002666">
    <property type="entry name" value="Folate_carrier"/>
</dbReference>
<keyword evidence="4" id="KW-1185">Reference proteome</keyword>
<evidence type="ECO:0000256" key="2">
    <source>
        <dbReference type="SAM" id="Phobius"/>
    </source>
</evidence>
<feature type="transmembrane region" description="Helical" evidence="2">
    <location>
        <begin position="173"/>
        <end position="195"/>
    </location>
</feature>
<feature type="transmembrane region" description="Helical" evidence="2">
    <location>
        <begin position="366"/>
        <end position="392"/>
    </location>
</feature>
<evidence type="ECO:0000313" key="3">
    <source>
        <dbReference type="EMBL" id="CAD6193452.1"/>
    </source>
</evidence>
<dbReference type="PANTHER" id="PTHR10686:SF20">
    <property type="entry name" value="FOLATE TRANSPORTER 1"/>
    <property type="match status" value="1"/>
</dbReference>
<dbReference type="SUPFAM" id="SSF103473">
    <property type="entry name" value="MFS general substrate transporter"/>
    <property type="match status" value="1"/>
</dbReference>
<accession>A0A8S1HED1</accession>
<protein>
    <submittedName>
        <fullName evidence="3">Uncharacterized protein</fullName>
    </submittedName>
</protein>
<organism evidence="3 4">
    <name type="scientific">Caenorhabditis auriculariae</name>
    <dbReference type="NCBI Taxonomy" id="2777116"/>
    <lineage>
        <taxon>Eukaryota</taxon>
        <taxon>Metazoa</taxon>
        <taxon>Ecdysozoa</taxon>
        <taxon>Nematoda</taxon>
        <taxon>Chromadorea</taxon>
        <taxon>Rhabditida</taxon>
        <taxon>Rhabditina</taxon>
        <taxon>Rhabditomorpha</taxon>
        <taxon>Rhabditoidea</taxon>
        <taxon>Rhabditidae</taxon>
        <taxon>Peloderinae</taxon>
        <taxon>Caenorhabditis</taxon>
    </lineage>
</organism>
<dbReference type="PANTHER" id="PTHR10686">
    <property type="entry name" value="FOLATE TRANSPORTER"/>
    <property type="match status" value="1"/>
</dbReference>
<feature type="transmembrane region" description="Helical" evidence="2">
    <location>
        <begin position="86"/>
        <end position="104"/>
    </location>
</feature>